<dbReference type="Gene3D" id="3.40.50.10810">
    <property type="entry name" value="Tandem AAA-ATPase domain"/>
    <property type="match status" value="1"/>
</dbReference>
<keyword evidence="8" id="KW-1185">Reference proteome</keyword>
<dbReference type="Pfam" id="PF00271">
    <property type="entry name" value="Helicase_C"/>
    <property type="match status" value="1"/>
</dbReference>
<evidence type="ECO:0000256" key="3">
    <source>
        <dbReference type="SAM" id="MobiDB-lite"/>
    </source>
</evidence>
<dbReference type="GO" id="GO:0008270">
    <property type="term" value="F:zinc ion binding"/>
    <property type="evidence" value="ECO:0007669"/>
    <property type="project" value="UniProtKB-KW"/>
</dbReference>
<dbReference type="EMBL" id="POSP01000003">
    <property type="protein sequence ID" value="PND39758.1"/>
    <property type="molecule type" value="Genomic_DNA"/>
</dbReference>
<evidence type="ECO:0000259" key="6">
    <source>
        <dbReference type="PROSITE" id="PS51194"/>
    </source>
</evidence>
<keyword evidence="7" id="KW-0547">Nucleotide-binding</keyword>
<accession>A0A2N8L217</accession>
<dbReference type="InterPro" id="IPR049730">
    <property type="entry name" value="SNF2/RAD54-like_C"/>
</dbReference>
<dbReference type="CDD" id="cd18793">
    <property type="entry name" value="SF2_C_SNF"/>
    <property type="match status" value="1"/>
</dbReference>
<sequence>MLETSAASAAPPGPSAPRIWPPTAEVLARLFERGRLQRARQLQGQILELRADGQGASARVSGAREQVFELDLQGVADASGQPHYSALCSCRTQRFCEHAAAVLLRLQIEADAPLREALLQQWVQALRRKASREELKRLPPLPDADAARLMDLLLRGDEEEQAPSPPSAAEPPAEPAEPAELDLGVEPARFQPELRLMTLGRGDGLLGLAPGGRLGPRGDHVSVAQLRWVYRFEDGCRWQTEAPRSLLNSRPPAQQRVDTPSGQRRLARDLLAEAEARDQLWASGLVPLAPEQLQWRHPSAAQGLEALWTLSQEEFFAAFWLERVPALQAAGWKVDVRPGFAHRPAPAEAWQLKIEKLGLPGRQGSWLLSLGVEVDGETLDLAPMIADLLRRDARWFDAEAIACIDDAALILLHAPGGRRIEAPGSILKPIIGAMVDLLSDPKRAEGPIPLSDWDAGRLLALDARSGWQFQGDADLRRLAQRLQQAGSPQPVAPPQGLALTLRPYQRSGLAWLQYLREQGLAGILADDMGLGKTAQALAHLLLEKEAGRLDRPALAVLPSSLLFNWLAEARRVAPGLRVLLLQGPERARDFARLGEFDLVLSTYPLLWRDIAALAAQPWHLLILDEAQTVKNAASRAAQAVRRLNARHRLCLTGTPLENHLGELWAQFDFLMPGFLGDARSFARLWRKPIEENGESLRAQLLAQRVRPFILRRRKDQVAAELPPLTEVTRRVQLYGAQRDLYESVRVAADTQVRRVLARRGFAGAQISVLDALLKLRQVCCDPALVKGVDLAPDMGRAKLELLEQMLPELLAEGRRVLVFSQFTEMLGLIEALLQHLKLPSLTLSGDTPIGQRGEIVRRFQAEEIPLLLVSLKAGGVGLNLTAADTVIHVDPWWNPAVEAQASARAHRIGQDKPVFVYKLVVGGSIEERMLELQARKLALAQGVLGEDGADAAKFSAEDLALLLAPLG</sequence>
<protein>
    <submittedName>
        <fullName evidence="7">ATP-dependent helicase</fullName>
    </submittedName>
</protein>
<dbReference type="InterPro" id="IPR000330">
    <property type="entry name" value="SNF2_N"/>
</dbReference>
<evidence type="ECO:0000256" key="2">
    <source>
        <dbReference type="PROSITE-ProRule" id="PRU00325"/>
    </source>
</evidence>
<evidence type="ECO:0000256" key="1">
    <source>
        <dbReference type="ARBA" id="ARBA00022801"/>
    </source>
</evidence>
<feature type="domain" description="SWIM-type" evidence="4">
    <location>
        <begin position="68"/>
        <end position="107"/>
    </location>
</feature>
<dbReference type="Proteomes" id="UP000235916">
    <property type="component" value="Unassembled WGS sequence"/>
</dbReference>
<keyword evidence="2" id="KW-0479">Metal-binding</keyword>
<keyword evidence="1" id="KW-0378">Hydrolase</keyword>
<dbReference type="InterPro" id="IPR007527">
    <property type="entry name" value="Znf_SWIM"/>
</dbReference>
<name>A0A2N8L217_9BURK</name>
<dbReference type="Pfam" id="PF00176">
    <property type="entry name" value="SNF2-rel_dom"/>
    <property type="match status" value="1"/>
</dbReference>
<dbReference type="AlphaFoldDB" id="A0A2N8L217"/>
<dbReference type="GO" id="GO:0004386">
    <property type="term" value="F:helicase activity"/>
    <property type="evidence" value="ECO:0007669"/>
    <property type="project" value="UniProtKB-KW"/>
</dbReference>
<evidence type="ECO:0000313" key="8">
    <source>
        <dbReference type="Proteomes" id="UP000235916"/>
    </source>
</evidence>
<keyword evidence="7" id="KW-0067">ATP-binding</keyword>
<dbReference type="SMART" id="SM00487">
    <property type="entry name" value="DEXDc"/>
    <property type="match status" value="1"/>
</dbReference>
<evidence type="ECO:0000259" key="4">
    <source>
        <dbReference type="PROSITE" id="PS50966"/>
    </source>
</evidence>
<dbReference type="SUPFAM" id="SSF52540">
    <property type="entry name" value="P-loop containing nucleoside triphosphate hydrolases"/>
    <property type="match status" value="2"/>
</dbReference>
<dbReference type="InterPro" id="IPR001650">
    <property type="entry name" value="Helicase_C-like"/>
</dbReference>
<dbReference type="InterPro" id="IPR014001">
    <property type="entry name" value="Helicase_ATP-bd"/>
</dbReference>
<keyword evidence="2" id="KW-0863">Zinc-finger</keyword>
<dbReference type="PROSITE" id="PS51194">
    <property type="entry name" value="HELICASE_CTER"/>
    <property type="match status" value="1"/>
</dbReference>
<evidence type="ECO:0000313" key="7">
    <source>
        <dbReference type="EMBL" id="PND39758.1"/>
    </source>
</evidence>
<dbReference type="GO" id="GO:0016787">
    <property type="term" value="F:hydrolase activity"/>
    <property type="evidence" value="ECO:0007669"/>
    <property type="project" value="UniProtKB-KW"/>
</dbReference>
<gene>
    <name evidence="7" type="ORF">C1O66_14730</name>
</gene>
<keyword evidence="2" id="KW-0862">Zinc</keyword>
<proteinExistence type="predicted"/>
<feature type="region of interest" description="Disordered" evidence="3">
    <location>
        <begin position="158"/>
        <end position="177"/>
    </location>
</feature>
<dbReference type="SMART" id="SM00490">
    <property type="entry name" value="HELICc"/>
    <property type="match status" value="1"/>
</dbReference>
<dbReference type="Gene3D" id="3.40.50.300">
    <property type="entry name" value="P-loop containing nucleotide triphosphate hydrolases"/>
    <property type="match status" value="1"/>
</dbReference>
<evidence type="ECO:0000259" key="5">
    <source>
        <dbReference type="PROSITE" id="PS51192"/>
    </source>
</evidence>
<dbReference type="PANTHER" id="PTHR10799">
    <property type="entry name" value="SNF2/RAD54 HELICASE FAMILY"/>
    <property type="match status" value="1"/>
</dbReference>
<organism evidence="7 8">
    <name type="scientific">Kinneretia aquatilis</name>
    <dbReference type="NCBI Taxonomy" id="2070761"/>
    <lineage>
        <taxon>Bacteria</taxon>
        <taxon>Pseudomonadati</taxon>
        <taxon>Pseudomonadota</taxon>
        <taxon>Betaproteobacteria</taxon>
        <taxon>Burkholderiales</taxon>
        <taxon>Sphaerotilaceae</taxon>
        <taxon>Roseateles</taxon>
    </lineage>
</organism>
<dbReference type="GO" id="GO:0005524">
    <property type="term" value="F:ATP binding"/>
    <property type="evidence" value="ECO:0007669"/>
    <property type="project" value="InterPro"/>
</dbReference>
<dbReference type="CDD" id="cd18012">
    <property type="entry name" value="DEXQc_arch_SWI2_SNF2"/>
    <property type="match status" value="1"/>
</dbReference>
<dbReference type="InterPro" id="IPR038718">
    <property type="entry name" value="SNF2-like_sf"/>
</dbReference>
<keyword evidence="7" id="KW-0347">Helicase</keyword>
<dbReference type="PROSITE" id="PS50966">
    <property type="entry name" value="ZF_SWIM"/>
    <property type="match status" value="1"/>
</dbReference>
<reference evidence="7 8" key="1">
    <citation type="submission" date="2018-01" db="EMBL/GenBank/DDBJ databases">
        <title>Draft genome sequence of Paucibacter aquatile CR182 isolated from freshwater of the Nakdong River.</title>
        <authorList>
            <person name="Choi A."/>
            <person name="Chung E.J."/>
        </authorList>
    </citation>
    <scope>NUCLEOTIDE SEQUENCE [LARGE SCALE GENOMIC DNA]</scope>
    <source>
        <strain evidence="7 8">CR182</strain>
    </source>
</reference>
<feature type="compositionally biased region" description="Pro residues" evidence="3">
    <location>
        <begin position="163"/>
        <end position="175"/>
    </location>
</feature>
<feature type="compositionally biased region" description="Polar residues" evidence="3">
    <location>
        <begin position="246"/>
        <end position="262"/>
    </location>
</feature>
<feature type="domain" description="Helicase ATP-binding" evidence="5">
    <location>
        <begin position="513"/>
        <end position="673"/>
    </location>
</feature>
<dbReference type="PROSITE" id="PS51192">
    <property type="entry name" value="HELICASE_ATP_BIND_1"/>
    <property type="match status" value="1"/>
</dbReference>
<dbReference type="OrthoDB" id="9760715at2"/>
<feature type="domain" description="Helicase C-terminal" evidence="6">
    <location>
        <begin position="801"/>
        <end position="960"/>
    </location>
</feature>
<feature type="region of interest" description="Disordered" evidence="3">
    <location>
        <begin position="243"/>
        <end position="263"/>
    </location>
</feature>
<dbReference type="InterPro" id="IPR027417">
    <property type="entry name" value="P-loop_NTPase"/>
</dbReference>
<comment type="caution">
    <text evidence="7">The sequence shown here is derived from an EMBL/GenBank/DDBJ whole genome shotgun (WGS) entry which is preliminary data.</text>
</comment>